<dbReference type="InterPro" id="IPR050093">
    <property type="entry name" value="ABC_SmlMolc_Importer"/>
</dbReference>
<dbReference type="InterPro" id="IPR003593">
    <property type="entry name" value="AAA+_ATPase"/>
</dbReference>
<comment type="similarity">
    <text evidence="1">Belongs to the ABC transporter superfamily.</text>
</comment>
<gene>
    <name evidence="6" type="ORF">SAMN04488557_3953</name>
</gene>
<evidence type="ECO:0000313" key="6">
    <source>
        <dbReference type="EMBL" id="SFV38936.1"/>
    </source>
</evidence>
<evidence type="ECO:0000256" key="1">
    <source>
        <dbReference type="ARBA" id="ARBA00005417"/>
    </source>
</evidence>
<keyword evidence="7" id="KW-1185">Reference proteome</keyword>
<sequence length="258" mass="28009">MSQISVRNLNVVIDGHPVLSGVNLDVASGEFCVVTGPSGSGKTTFIRLLLSQLQPSAGEITIDGAPISPFPAPDRGVVFQDYSVFPHKTALQNVLVGPQFKRSRFLGRVFGEERKKLIEEAKQALVDVGLEQAASKYPSQLSGGMRQRLAIAQALISRPKVLLLDEPFGALDPETRAQLHRVVLRLWRESRTTIVMVTHDLAEAHTLATRLVTFGFAKGGGGTITADGSLESASAVVTSFTNKRSSSQTTRQKKRKYR</sequence>
<dbReference type="SUPFAM" id="SSF52540">
    <property type="entry name" value="P-loop containing nucleoside triphosphate hydrolases"/>
    <property type="match status" value="1"/>
</dbReference>
<organism evidence="6 7">
    <name type="scientific">Hyphomicrobium facile</name>
    <dbReference type="NCBI Taxonomy" id="51670"/>
    <lineage>
        <taxon>Bacteria</taxon>
        <taxon>Pseudomonadati</taxon>
        <taxon>Pseudomonadota</taxon>
        <taxon>Alphaproteobacteria</taxon>
        <taxon>Hyphomicrobiales</taxon>
        <taxon>Hyphomicrobiaceae</taxon>
        <taxon>Hyphomicrobium</taxon>
    </lineage>
</organism>
<dbReference type="Pfam" id="PF00005">
    <property type="entry name" value="ABC_tran"/>
    <property type="match status" value="1"/>
</dbReference>
<feature type="domain" description="ABC transporter" evidence="5">
    <location>
        <begin position="4"/>
        <end position="241"/>
    </location>
</feature>
<dbReference type="PANTHER" id="PTHR42781:SF4">
    <property type="entry name" value="SPERMIDINE_PUTRESCINE IMPORT ATP-BINDING PROTEIN POTA"/>
    <property type="match status" value="1"/>
</dbReference>
<evidence type="ECO:0000256" key="3">
    <source>
        <dbReference type="ARBA" id="ARBA00022741"/>
    </source>
</evidence>
<dbReference type="InterPro" id="IPR003439">
    <property type="entry name" value="ABC_transporter-like_ATP-bd"/>
</dbReference>
<proteinExistence type="inferred from homology"/>
<keyword evidence="4 6" id="KW-0067">ATP-binding</keyword>
<dbReference type="PROSITE" id="PS50893">
    <property type="entry name" value="ABC_TRANSPORTER_2"/>
    <property type="match status" value="1"/>
</dbReference>
<dbReference type="GO" id="GO:0005524">
    <property type="term" value="F:ATP binding"/>
    <property type="evidence" value="ECO:0007669"/>
    <property type="project" value="UniProtKB-KW"/>
</dbReference>
<dbReference type="Gene3D" id="3.40.50.300">
    <property type="entry name" value="P-loop containing nucleotide triphosphate hydrolases"/>
    <property type="match status" value="1"/>
</dbReference>
<dbReference type="SMART" id="SM00382">
    <property type="entry name" value="AAA"/>
    <property type="match status" value="1"/>
</dbReference>
<dbReference type="EMBL" id="FPCH01000004">
    <property type="protein sequence ID" value="SFV38936.1"/>
    <property type="molecule type" value="Genomic_DNA"/>
</dbReference>
<evidence type="ECO:0000259" key="5">
    <source>
        <dbReference type="PROSITE" id="PS50893"/>
    </source>
</evidence>
<dbReference type="InterPro" id="IPR027417">
    <property type="entry name" value="P-loop_NTPase"/>
</dbReference>
<dbReference type="AlphaFoldDB" id="A0A1I7NW84"/>
<dbReference type="STRING" id="51670.SAMN04488557_3953"/>
<evidence type="ECO:0000256" key="4">
    <source>
        <dbReference type="ARBA" id="ARBA00022840"/>
    </source>
</evidence>
<name>A0A1I7NW84_9HYPH</name>
<dbReference type="PROSITE" id="PS00211">
    <property type="entry name" value="ABC_TRANSPORTER_1"/>
    <property type="match status" value="1"/>
</dbReference>
<dbReference type="GO" id="GO:0016887">
    <property type="term" value="F:ATP hydrolysis activity"/>
    <property type="evidence" value="ECO:0007669"/>
    <property type="project" value="InterPro"/>
</dbReference>
<keyword evidence="3" id="KW-0547">Nucleotide-binding</keyword>
<dbReference type="RefSeq" id="WP_092869486.1">
    <property type="nucleotide sequence ID" value="NZ_FPCH01000004.1"/>
</dbReference>
<evidence type="ECO:0000313" key="7">
    <source>
        <dbReference type="Proteomes" id="UP000199423"/>
    </source>
</evidence>
<dbReference type="InterPro" id="IPR017871">
    <property type="entry name" value="ABC_transporter-like_CS"/>
</dbReference>
<dbReference type="PANTHER" id="PTHR42781">
    <property type="entry name" value="SPERMIDINE/PUTRESCINE IMPORT ATP-BINDING PROTEIN POTA"/>
    <property type="match status" value="1"/>
</dbReference>
<dbReference type="Proteomes" id="UP000199423">
    <property type="component" value="Unassembled WGS sequence"/>
</dbReference>
<keyword evidence="2" id="KW-0813">Transport</keyword>
<dbReference type="CDD" id="cd03293">
    <property type="entry name" value="ABC_NrtD_SsuB_transporters"/>
    <property type="match status" value="1"/>
</dbReference>
<dbReference type="OrthoDB" id="8438829at2"/>
<evidence type="ECO:0000256" key="2">
    <source>
        <dbReference type="ARBA" id="ARBA00022448"/>
    </source>
</evidence>
<protein>
    <submittedName>
        <fullName evidence="6">Amino acid ABC transporter ATP-binding protein, PAAT family</fullName>
    </submittedName>
</protein>
<accession>A0A1I7NW84</accession>
<reference evidence="7" key="1">
    <citation type="submission" date="2016-10" db="EMBL/GenBank/DDBJ databases">
        <authorList>
            <person name="Varghese N."/>
            <person name="Submissions S."/>
        </authorList>
    </citation>
    <scope>NUCLEOTIDE SEQUENCE [LARGE SCALE GENOMIC DNA]</scope>
    <source>
        <strain evidence="7">DSM 1565</strain>
    </source>
</reference>